<organism evidence="3 4">
    <name type="scientific">Candidatus Woesebacteria bacterium RIFCSPHIGHO2_01_FULL_38_26b</name>
    <dbReference type="NCBI Taxonomy" id="1802491"/>
    <lineage>
        <taxon>Bacteria</taxon>
        <taxon>Candidatus Woeseibacteriota</taxon>
    </lineage>
</organism>
<dbReference type="EMBL" id="MGGD01000038">
    <property type="protein sequence ID" value="OGM20281.1"/>
    <property type="molecule type" value="Genomic_DNA"/>
</dbReference>
<comment type="caution">
    <text evidence="3">The sequence shown here is derived from an EMBL/GenBank/DDBJ whole genome shotgun (WGS) entry which is preliminary data.</text>
</comment>
<feature type="transmembrane region" description="Helical" evidence="2">
    <location>
        <begin position="416"/>
        <end position="439"/>
    </location>
</feature>
<protein>
    <submittedName>
        <fullName evidence="3">Uncharacterized protein</fullName>
    </submittedName>
</protein>
<keyword evidence="2" id="KW-0812">Transmembrane</keyword>
<keyword evidence="2" id="KW-0472">Membrane</keyword>
<feature type="transmembrane region" description="Helical" evidence="2">
    <location>
        <begin position="548"/>
        <end position="567"/>
    </location>
</feature>
<evidence type="ECO:0000313" key="4">
    <source>
        <dbReference type="Proteomes" id="UP000176741"/>
    </source>
</evidence>
<accession>A0A1F7XZ10</accession>
<feature type="transmembrane region" description="Helical" evidence="2">
    <location>
        <begin position="477"/>
        <end position="502"/>
    </location>
</feature>
<reference evidence="3 4" key="1">
    <citation type="journal article" date="2016" name="Nat. Commun.">
        <title>Thousands of microbial genomes shed light on interconnected biogeochemical processes in an aquifer system.</title>
        <authorList>
            <person name="Anantharaman K."/>
            <person name="Brown C.T."/>
            <person name="Hug L.A."/>
            <person name="Sharon I."/>
            <person name="Castelle C.J."/>
            <person name="Probst A.J."/>
            <person name="Thomas B.C."/>
            <person name="Singh A."/>
            <person name="Wilkins M.J."/>
            <person name="Karaoz U."/>
            <person name="Brodie E.L."/>
            <person name="Williams K.H."/>
            <person name="Hubbard S.S."/>
            <person name="Banfield J.F."/>
        </authorList>
    </citation>
    <scope>NUCLEOTIDE SEQUENCE [LARGE SCALE GENOMIC DNA]</scope>
</reference>
<dbReference type="Proteomes" id="UP000176741">
    <property type="component" value="Unassembled WGS sequence"/>
</dbReference>
<evidence type="ECO:0000256" key="1">
    <source>
        <dbReference type="SAM" id="MobiDB-lite"/>
    </source>
</evidence>
<proteinExistence type="predicted"/>
<gene>
    <name evidence="3" type="ORF">A2771_00685</name>
</gene>
<feature type="transmembrane region" description="Helical" evidence="2">
    <location>
        <begin position="384"/>
        <end position="404"/>
    </location>
</feature>
<evidence type="ECO:0000313" key="3">
    <source>
        <dbReference type="EMBL" id="OGM20281.1"/>
    </source>
</evidence>
<feature type="region of interest" description="Disordered" evidence="1">
    <location>
        <begin position="1"/>
        <end position="27"/>
    </location>
</feature>
<evidence type="ECO:0000256" key="2">
    <source>
        <dbReference type="SAM" id="Phobius"/>
    </source>
</evidence>
<dbReference type="AlphaFoldDB" id="A0A1F7XZ10"/>
<keyword evidence="2" id="KW-1133">Transmembrane helix</keyword>
<feature type="transmembrane region" description="Helical" evidence="2">
    <location>
        <begin position="508"/>
        <end position="528"/>
    </location>
</feature>
<sequence>MVTVYENNEDKNKDVLSSNSNEAKVEEVERVMSSNDELNTLLASKTDAVSSVKVSSANEREDNISKPGNSLKHGTLSSYVETFLNNLQLSINKNMPYESEGNLKVSEVLGGLARLYERIRTTVEYKGEHVLRRNAIERILKRLIWEKGNLISDANVDKLSENLIKELIWARYLKNDSIAKVKISQVSRAINKYLFFLENLDNLPKGVSITQIRNWIWGIASSEIEETVDPSNRELYVVLMNEWFNSNYNWISNSIPKHEREVQIYLAIHRSFTKSDEAVMRYHLLRKEFTNWDNATKDEVYQLINIFPKIHQEIEDHINFSGRMLLFRRMQKHSSAFEIFRAITQSEVKNLGKLLSNRKLFDEKIKEVCEGKYKQIKNKVNTGIIRSVIYIFISKVFLALIIEIPYEIFRFGDIRYIPLFINIGFPPFLMWIIGMSIAIPGAKNTQLIIDKLNSVVYSNESNSKVVFSTERSRSNNILLTAFSAIYALLFILVFGGISYILLGLNFSFFGIIIFFIFISLVLLFIYRVRFNATQLRVNKEDEGLFDHIFSYITLPFLNFGYLISAGLSKLNFLTILLDFIIEAPLKSIIEIFEEWSSYIKEKKEEVIEIPE</sequence>
<name>A0A1F7XZ10_9BACT</name>